<evidence type="ECO:0000313" key="3">
    <source>
        <dbReference type="EMBL" id="CAE8591794.1"/>
    </source>
</evidence>
<comment type="caution">
    <text evidence="3">The sequence shown here is derived from an EMBL/GenBank/DDBJ whole genome shotgun (WGS) entry which is preliminary data.</text>
</comment>
<feature type="transmembrane region" description="Helical" evidence="2">
    <location>
        <begin position="59"/>
        <end position="79"/>
    </location>
</feature>
<keyword evidence="2" id="KW-0812">Transmembrane</keyword>
<evidence type="ECO:0000256" key="1">
    <source>
        <dbReference type="SAM" id="MobiDB-lite"/>
    </source>
</evidence>
<evidence type="ECO:0000313" key="4">
    <source>
        <dbReference type="Proteomes" id="UP000654075"/>
    </source>
</evidence>
<feature type="region of interest" description="Disordered" evidence="1">
    <location>
        <begin position="122"/>
        <end position="162"/>
    </location>
</feature>
<proteinExistence type="predicted"/>
<evidence type="ECO:0000256" key="2">
    <source>
        <dbReference type="SAM" id="Phobius"/>
    </source>
</evidence>
<reference evidence="3" key="1">
    <citation type="submission" date="2021-02" db="EMBL/GenBank/DDBJ databases">
        <authorList>
            <person name="Dougan E. K."/>
            <person name="Rhodes N."/>
            <person name="Thang M."/>
            <person name="Chan C."/>
        </authorList>
    </citation>
    <scope>NUCLEOTIDE SEQUENCE</scope>
</reference>
<feature type="compositionally biased region" description="Basic and acidic residues" evidence="1">
    <location>
        <begin position="243"/>
        <end position="257"/>
    </location>
</feature>
<feature type="non-terminal residue" evidence="3">
    <location>
        <position position="1"/>
    </location>
</feature>
<keyword evidence="2" id="KW-0472">Membrane</keyword>
<feature type="region of interest" description="Disordered" evidence="1">
    <location>
        <begin position="222"/>
        <end position="257"/>
    </location>
</feature>
<protein>
    <submittedName>
        <fullName evidence="3">Uncharacterized protein</fullName>
    </submittedName>
</protein>
<dbReference type="OrthoDB" id="438338at2759"/>
<feature type="region of interest" description="Disordered" evidence="1">
    <location>
        <begin position="412"/>
        <end position="445"/>
    </location>
</feature>
<dbReference type="Proteomes" id="UP000654075">
    <property type="component" value="Unassembled WGS sequence"/>
</dbReference>
<feature type="compositionally biased region" description="Basic and acidic residues" evidence="1">
    <location>
        <begin position="436"/>
        <end position="445"/>
    </location>
</feature>
<dbReference type="EMBL" id="CAJNNV010005226">
    <property type="protein sequence ID" value="CAE8591794.1"/>
    <property type="molecule type" value="Genomic_DNA"/>
</dbReference>
<name>A0A813DZF1_POLGL</name>
<keyword evidence="4" id="KW-1185">Reference proteome</keyword>
<accession>A0A813DZF1</accession>
<sequence length="445" mass="48892">MKTSSVWQGLTTDLQAATTSQSLTALRSKLNCNEVYDSWQEVQLQVCGGLVTSYAAAGLGWTAVGVLGFLGALGQYMLWRRLRDNRSLWFDSNPDSKPRGCRKLFACFLACAIGDGEDVGGAGGDNEPAEGGKRGCCRRRPKGDDAPAAAPGKAKKGPTTSIAPQRISDRFFEAFDMSIEEGVKSFLEQELYSTFDPVFSSVAVADRVAAWKALEKEKKAQGDKEVYAPGDEPMNPNSILSDYGERGPDGVPIKDLDGKPLDTKALAKLKKDLDLVRKPWDQWQEDKRKYDAYLLSQVRNSCLSVDSTVEWTADVEHLRPLSPTSKTPMVVTVTYVPDDLSRAVWLDELLQVNGTIVNPKVRKDKNVAQKLKGLEDRCFKAPGVYDNLVQKLMALSDDAAIWEGVPIQGAGKKVKLKEPKEPKPPKGLVDPAELFKTGRNEGKYE</sequence>
<organism evidence="3 4">
    <name type="scientific">Polarella glacialis</name>
    <name type="common">Dinoflagellate</name>
    <dbReference type="NCBI Taxonomy" id="89957"/>
    <lineage>
        <taxon>Eukaryota</taxon>
        <taxon>Sar</taxon>
        <taxon>Alveolata</taxon>
        <taxon>Dinophyceae</taxon>
        <taxon>Suessiales</taxon>
        <taxon>Suessiaceae</taxon>
        <taxon>Polarella</taxon>
    </lineage>
</organism>
<dbReference type="AlphaFoldDB" id="A0A813DZF1"/>
<gene>
    <name evidence="3" type="ORF">PGLA1383_LOCUS10457</name>
</gene>
<keyword evidence="2" id="KW-1133">Transmembrane helix</keyword>